<dbReference type="InterPro" id="IPR003388">
    <property type="entry name" value="Reticulon"/>
</dbReference>
<feature type="domain" description="Reticulon" evidence="8">
    <location>
        <begin position="66"/>
        <end position="206"/>
    </location>
</feature>
<evidence type="ECO:0000256" key="1">
    <source>
        <dbReference type="ARBA" id="ARBA00004477"/>
    </source>
</evidence>
<dbReference type="Pfam" id="PF02453">
    <property type="entry name" value="Reticulon"/>
    <property type="match status" value="1"/>
</dbReference>
<keyword evidence="5 7" id="KW-0472">Membrane</keyword>
<gene>
    <name evidence="9" type="ORF">B0J13DRAFT_553432</name>
</gene>
<reference evidence="9" key="1">
    <citation type="journal article" date="2021" name="Nat. Commun.">
        <title>Genetic determinants of endophytism in the Arabidopsis root mycobiome.</title>
        <authorList>
            <person name="Mesny F."/>
            <person name="Miyauchi S."/>
            <person name="Thiergart T."/>
            <person name="Pickel B."/>
            <person name="Atanasova L."/>
            <person name="Karlsson M."/>
            <person name="Huettel B."/>
            <person name="Barry K.W."/>
            <person name="Haridas S."/>
            <person name="Chen C."/>
            <person name="Bauer D."/>
            <person name="Andreopoulos W."/>
            <person name="Pangilinan J."/>
            <person name="LaButti K."/>
            <person name="Riley R."/>
            <person name="Lipzen A."/>
            <person name="Clum A."/>
            <person name="Drula E."/>
            <person name="Henrissat B."/>
            <person name="Kohler A."/>
            <person name="Grigoriev I.V."/>
            <person name="Martin F.M."/>
            <person name="Hacquard S."/>
        </authorList>
    </citation>
    <scope>NUCLEOTIDE SEQUENCE</scope>
    <source>
        <strain evidence="9">MPI-CAGE-AT-0021</strain>
    </source>
</reference>
<dbReference type="EMBL" id="JAGMUU010000009">
    <property type="protein sequence ID" value="KAH7145376.1"/>
    <property type="molecule type" value="Genomic_DNA"/>
</dbReference>
<dbReference type="OrthoDB" id="567788at2759"/>
<accession>A0A9P9EVJ2</accession>
<evidence type="ECO:0000256" key="2">
    <source>
        <dbReference type="ARBA" id="ARBA00022692"/>
    </source>
</evidence>
<keyword evidence="4 7" id="KW-1133">Transmembrane helix</keyword>
<evidence type="ECO:0000256" key="4">
    <source>
        <dbReference type="ARBA" id="ARBA00022989"/>
    </source>
</evidence>
<organism evidence="9 10">
    <name type="scientific">Dactylonectria estremocensis</name>
    <dbReference type="NCBI Taxonomy" id="1079267"/>
    <lineage>
        <taxon>Eukaryota</taxon>
        <taxon>Fungi</taxon>
        <taxon>Dikarya</taxon>
        <taxon>Ascomycota</taxon>
        <taxon>Pezizomycotina</taxon>
        <taxon>Sordariomycetes</taxon>
        <taxon>Hypocreomycetidae</taxon>
        <taxon>Hypocreales</taxon>
        <taxon>Nectriaceae</taxon>
        <taxon>Dactylonectria</taxon>
    </lineage>
</organism>
<feature type="region of interest" description="Disordered" evidence="6">
    <location>
        <begin position="31"/>
        <end position="51"/>
    </location>
</feature>
<dbReference type="GO" id="GO:0005789">
    <property type="term" value="C:endoplasmic reticulum membrane"/>
    <property type="evidence" value="ECO:0007669"/>
    <property type="project" value="UniProtKB-SubCell"/>
</dbReference>
<feature type="transmembrane region" description="Helical" evidence="7">
    <location>
        <begin position="186"/>
        <end position="206"/>
    </location>
</feature>
<keyword evidence="3" id="KW-0256">Endoplasmic reticulum</keyword>
<evidence type="ECO:0000313" key="9">
    <source>
        <dbReference type="EMBL" id="KAH7145376.1"/>
    </source>
</evidence>
<evidence type="ECO:0000313" key="10">
    <source>
        <dbReference type="Proteomes" id="UP000717696"/>
    </source>
</evidence>
<keyword evidence="2 7" id="KW-0812">Transmembrane</keyword>
<evidence type="ECO:0000259" key="8">
    <source>
        <dbReference type="Pfam" id="PF02453"/>
    </source>
</evidence>
<comment type="subcellular location">
    <subcellularLocation>
        <location evidence="1">Endoplasmic reticulum membrane</location>
        <topology evidence="1">Multi-pass membrane protein</topology>
    </subcellularLocation>
</comment>
<evidence type="ECO:0000256" key="7">
    <source>
        <dbReference type="SAM" id="Phobius"/>
    </source>
</evidence>
<feature type="region of interest" description="Disordered" evidence="6">
    <location>
        <begin position="282"/>
        <end position="323"/>
    </location>
</feature>
<name>A0A9P9EVJ2_9HYPO</name>
<evidence type="ECO:0000256" key="5">
    <source>
        <dbReference type="ARBA" id="ARBA00023136"/>
    </source>
</evidence>
<keyword evidence="10" id="KW-1185">Reference proteome</keyword>
<evidence type="ECO:0000256" key="6">
    <source>
        <dbReference type="SAM" id="MobiDB-lite"/>
    </source>
</evidence>
<proteinExistence type="predicted"/>
<sequence length="323" mass="34822">MSGPAYIVMPVQGDGTQHSEADRAKIASAIQESLPQNTHSEDRDAKEGPGPLKEIMVNQDSLYKYISWEDPVRTLGSYIGALSILLGAHYLPLTRLALKALTTALGVISVTEFASRLFGPNTFLARLRPEEYQKVPESTLNATLRDIHDLVQYAVVQVQRIIFGQDLNKTFAAFLSLTALYWLTKILAPFGLAVLGLTLLFIAPLITSPRGREVAHDAKVRADELATAAAEKGNSIARDGQAKATELSSKARETVASTKQNIADLAQNGKQTAANLSTQAKARYTDSGPQNTTENVGRLPEMGTNTISRAPGTANVTLGDAEY</sequence>
<comment type="caution">
    <text evidence="9">The sequence shown here is derived from an EMBL/GenBank/DDBJ whole genome shotgun (WGS) entry which is preliminary data.</text>
</comment>
<protein>
    <submittedName>
        <fullName evidence="9">Reticulon-domain-containing protein</fullName>
    </submittedName>
</protein>
<evidence type="ECO:0000256" key="3">
    <source>
        <dbReference type="ARBA" id="ARBA00022824"/>
    </source>
</evidence>
<dbReference type="Proteomes" id="UP000717696">
    <property type="component" value="Unassembled WGS sequence"/>
</dbReference>
<dbReference type="AlphaFoldDB" id="A0A9P9EVJ2"/>